<feature type="signal peptide" evidence="2">
    <location>
        <begin position="1"/>
        <end position="17"/>
    </location>
</feature>
<dbReference type="EMBL" id="CYKH01002110">
    <property type="protein sequence ID" value="CUG93026.1"/>
    <property type="molecule type" value="Genomic_DNA"/>
</dbReference>
<dbReference type="VEuPathDB" id="TriTrypDB:BSAL_40395"/>
<sequence length="935" mass="99142">MSKLFLIAALVAAVALAQPAVNAPLLPQSSYVTGSGSDAVVGVVLASSYAFTADSNGVWGTNVTMASSSQQPFWDALPGVTQMWAWCSNWTNASTCNLHVIAGSAVALYHMNETTVWRAATFWAKNATFNIISDGRSPSYMYPDVLPIADGSGWFFVLGTRNTSSTTVSTNLPSTVYAFNAMDLSIVWSTVVNSDTSNFQTANCSDFVWILTQNQTFGYSDTVVRKLYPNNGTLLDWSLDTQLSNSVQNIGVANGQFMVLAYGGYLTFGYYNGTTIALDFSIPTSCGTMPYSPALINSTWYAICGTYVEMWDSVTGVRMTPFIASNSIRCAAVNEVSNNFVLSGGDIVYVGNASGISQLINLPNSIGGGGSSTCTGARFNWISPKFLPTWDNITDIVHLSYVGYYSGSVLAINYRTGAVLAQAAADVSPLGGAIVDYKNRRLYTASTTGNILQGYEFVPMTVNTTSFIADLSGATGSSTTFSIAYNATNRSTYYISTYNLYSVDYMGGSELLATFSYVSSSVQPVLVGQFLVFSDSYNDNVLVWDSVKKALTTLSVDDIDSSVNFFVSGMKVIAFVQTYSTAAYVIDLSASTLAATAITADSYRQVSGAAVVGTTLVINTGGSTVSGFDFTKSTYTTTAFVLNTAKNSLYLVLSAPVMYNEKVYFVGYQVSTTVVGATGNSVFSVTASGSMSKVGGLPTQYSTETKTLSIKSGGVFRGAIMYIIGSQNVTAYTTSWTMLFNYKSNQTIITLSSPSLPTVLDTGAICFFTTYAFTVVGGFKGGLAWYYNTTSNYYPALTDNTTIFFSDGQFVIGADTFTGGVTSLSTYGDSQIRGFAIAAGENSTTVVGATDDELVFANQVLRMSASGSSGSFPGSGSAPANYGGSDASSSSKAWIAAVVIGVLVVIAIVAVVLKKRQDSTSFDEDYVPMNPATQV</sequence>
<gene>
    <name evidence="3" type="ORF">BSAL_40395</name>
</gene>
<dbReference type="AlphaFoldDB" id="A0A0S4JRY4"/>
<accession>A0A0S4JRY4</accession>
<dbReference type="Proteomes" id="UP000051952">
    <property type="component" value="Unassembled WGS sequence"/>
</dbReference>
<keyword evidence="1" id="KW-0812">Transmembrane</keyword>
<proteinExistence type="predicted"/>
<keyword evidence="2" id="KW-0732">Signal</keyword>
<evidence type="ECO:0000256" key="2">
    <source>
        <dbReference type="SAM" id="SignalP"/>
    </source>
</evidence>
<organism evidence="3 4">
    <name type="scientific">Bodo saltans</name>
    <name type="common">Flagellated protozoan</name>
    <dbReference type="NCBI Taxonomy" id="75058"/>
    <lineage>
        <taxon>Eukaryota</taxon>
        <taxon>Discoba</taxon>
        <taxon>Euglenozoa</taxon>
        <taxon>Kinetoplastea</taxon>
        <taxon>Metakinetoplastina</taxon>
        <taxon>Eubodonida</taxon>
        <taxon>Bodonidae</taxon>
        <taxon>Bodo</taxon>
    </lineage>
</organism>
<name>A0A0S4JRY4_BODSA</name>
<keyword evidence="1" id="KW-1133">Transmembrane helix</keyword>
<protein>
    <submittedName>
        <fullName evidence="3">Membrane-associated protein, putative</fullName>
    </submittedName>
</protein>
<feature type="chain" id="PRO_5006622655" evidence="2">
    <location>
        <begin position="18"/>
        <end position="935"/>
    </location>
</feature>
<evidence type="ECO:0000256" key="1">
    <source>
        <dbReference type="SAM" id="Phobius"/>
    </source>
</evidence>
<reference evidence="4" key="1">
    <citation type="submission" date="2015-09" db="EMBL/GenBank/DDBJ databases">
        <authorList>
            <consortium name="Pathogen Informatics"/>
        </authorList>
    </citation>
    <scope>NUCLEOTIDE SEQUENCE [LARGE SCALE GENOMIC DNA]</scope>
    <source>
        <strain evidence="4">Lake Konstanz</strain>
    </source>
</reference>
<evidence type="ECO:0000313" key="3">
    <source>
        <dbReference type="EMBL" id="CUG93026.1"/>
    </source>
</evidence>
<keyword evidence="4" id="KW-1185">Reference proteome</keyword>
<keyword evidence="1" id="KW-0472">Membrane</keyword>
<dbReference type="SUPFAM" id="SSF63825">
    <property type="entry name" value="YWTD domain"/>
    <property type="match status" value="1"/>
</dbReference>
<feature type="transmembrane region" description="Helical" evidence="1">
    <location>
        <begin position="893"/>
        <end position="913"/>
    </location>
</feature>
<evidence type="ECO:0000313" key="4">
    <source>
        <dbReference type="Proteomes" id="UP000051952"/>
    </source>
</evidence>